<dbReference type="InterPro" id="IPR024395">
    <property type="entry name" value="CLASP_N_dom"/>
</dbReference>
<dbReference type="EMBL" id="QEAQ01000002">
    <property type="protein sequence ID" value="TPX62587.1"/>
    <property type="molecule type" value="Genomic_DNA"/>
</dbReference>
<feature type="region of interest" description="Disordered" evidence="6">
    <location>
        <begin position="767"/>
        <end position="809"/>
    </location>
</feature>
<comment type="similarity">
    <text evidence="2">Belongs to the CLASP family.</text>
</comment>
<feature type="region of interest" description="Disordered" evidence="6">
    <location>
        <begin position="706"/>
        <end position="728"/>
    </location>
</feature>
<evidence type="ECO:0000256" key="3">
    <source>
        <dbReference type="ARBA" id="ARBA00022618"/>
    </source>
</evidence>
<dbReference type="Gene3D" id="1.25.10.10">
    <property type="entry name" value="Leucine-rich Repeat Variant"/>
    <property type="match status" value="1"/>
</dbReference>
<dbReference type="InterPro" id="IPR011989">
    <property type="entry name" value="ARM-like"/>
</dbReference>
<feature type="region of interest" description="Disordered" evidence="6">
    <location>
        <begin position="352"/>
        <end position="374"/>
    </location>
</feature>
<dbReference type="InterPro" id="IPR016024">
    <property type="entry name" value="ARM-type_fold"/>
</dbReference>
<keyword evidence="3" id="KW-0132">Cell division</keyword>
<feature type="compositionally biased region" description="Polar residues" evidence="6">
    <location>
        <begin position="29"/>
        <end position="39"/>
    </location>
</feature>
<dbReference type="SMART" id="SM01349">
    <property type="entry name" value="TOG"/>
    <property type="match status" value="1"/>
</dbReference>
<feature type="compositionally biased region" description="Low complexity" evidence="6">
    <location>
        <begin position="354"/>
        <end position="370"/>
    </location>
</feature>
<proteinExistence type="inferred from homology"/>
<protein>
    <recommendedName>
        <fullName evidence="7">TOG domain-containing protein</fullName>
    </recommendedName>
</protein>
<sequence>MSSTSDFDTGPTASEVGKDAARPKRESAKNASPPTTSGGTAAPAPVPLDVCSAKEIETEIAAFCTLMEGKETEENWQSREAAIQRLRCICRGNARDFSGFVALLKPAAEPLARTLHSLRTALVMTVCSAIDDIATLLGSQMDPLADVFISNLLKLTGQAKKVVSTASVDAIQQILRQASFQLRFLQYFLAGLSDKNAIARSAAAVFVKAVLEEMTNDDDKTAVLERSGGVEILDKALKKGLQDANGAVRQTCRDAFGIFQACWPQRGDILFDTLDAATRKAITRAKGATAQVRPSVKKFAAARSMPKLKAAQGNAAQELVIMEIRETGTRISNDVIAVEETRTTIAAPIDMSQSAKPIAPSSEEPSSSIPQNTARGRLEWHIQLNSEDTGEKVAGYCALANHLRVLRSEGRDNEISDQERGSLRTSILDVFRKEPKEFIPTLLKHEHLLACLDAGVLKFSDVHYILLVSNAEGNHAVREMSRDVIQRLHAARAFPLVADAMARFLSFYGTMDPEYPNLVELATRKTDAILGMHLEWMELAWRDYAQAPEFTNYFLDSGNCQLLFHGIFQAFVGILNTEWKRRAFSLFRAFQGEEVFARLLGTCDQSDIDEILASVRQDVSHNTEAAGRDGNMDLYPDEGGEGMTVEDISRIEGGEGATLLDMGNMTFESSSGNYNEDDEDQRNILDETMPDGMADITVAQLSFEVSTPSRPQQMASSPASTSSSVPLRTPRRAWASSFSDHDANPFGVIADGLAVIAAAHSDNVPPTSPIIIKTPTSNLTPPVTRTPRASGTTPPTKPAIRTGTPAVRQDTHQDRLKIVPLCLRIIKNGPFPCQPSFTPRKAWINLYRFCRRGATIAEDVDEASFWHQYFDQISDAVFESQSREDQETWDKEIPLRILIKLLDWHSAKFIGREAEVLQVVLRNLYDDSKSVCGLSGAALNLVVTHLDSKTCYDYLVTFLLDDGPSSSQPPDYLSKMWAIDVVAQLIPRVQSLIHRPELCLQVGRITQKYLSHEYTIVRRATTHMLVEFAVIAREEMWQHIEPLTRHQRTLISLVVQRELLSRVT</sequence>
<feature type="compositionally biased region" description="Polar residues" evidence="6">
    <location>
        <begin position="778"/>
        <end position="794"/>
    </location>
</feature>
<dbReference type="Proteomes" id="UP000318582">
    <property type="component" value="Unassembled WGS sequence"/>
</dbReference>
<dbReference type="GO" id="GO:1990023">
    <property type="term" value="C:mitotic spindle midzone"/>
    <property type="evidence" value="ECO:0007669"/>
    <property type="project" value="TreeGrafter"/>
</dbReference>
<evidence type="ECO:0000256" key="2">
    <source>
        <dbReference type="ARBA" id="ARBA00009549"/>
    </source>
</evidence>
<dbReference type="SUPFAM" id="SSF48371">
    <property type="entry name" value="ARM repeat"/>
    <property type="match status" value="1"/>
</dbReference>
<dbReference type="GO" id="GO:0090307">
    <property type="term" value="P:mitotic spindle assembly"/>
    <property type="evidence" value="ECO:0007669"/>
    <property type="project" value="TreeGrafter"/>
</dbReference>
<dbReference type="PANTHER" id="PTHR21567:SF9">
    <property type="entry name" value="CLIP-ASSOCIATING PROTEIN"/>
    <property type="match status" value="1"/>
</dbReference>
<name>A0A507EGL0_9FUNG</name>
<dbReference type="GO" id="GO:0008017">
    <property type="term" value="F:microtubule binding"/>
    <property type="evidence" value="ECO:0007669"/>
    <property type="project" value="TreeGrafter"/>
</dbReference>
<feature type="compositionally biased region" description="Low complexity" evidence="6">
    <location>
        <begin position="715"/>
        <end position="724"/>
    </location>
</feature>
<dbReference type="GO" id="GO:0005876">
    <property type="term" value="C:spindle microtubule"/>
    <property type="evidence" value="ECO:0007669"/>
    <property type="project" value="TreeGrafter"/>
</dbReference>
<evidence type="ECO:0000256" key="6">
    <source>
        <dbReference type="SAM" id="MobiDB-lite"/>
    </source>
</evidence>
<dbReference type="GO" id="GO:0005881">
    <property type="term" value="C:cytoplasmic microtubule"/>
    <property type="evidence" value="ECO:0007669"/>
    <property type="project" value="TreeGrafter"/>
</dbReference>
<dbReference type="InterPro" id="IPR034085">
    <property type="entry name" value="TOG"/>
</dbReference>
<organism evidence="8 9">
    <name type="scientific">Powellomyces hirtus</name>
    <dbReference type="NCBI Taxonomy" id="109895"/>
    <lineage>
        <taxon>Eukaryota</taxon>
        <taxon>Fungi</taxon>
        <taxon>Fungi incertae sedis</taxon>
        <taxon>Chytridiomycota</taxon>
        <taxon>Chytridiomycota incertae sedis</taxon>
        <taxon>Chytridiomycetes</taxon>
        <taxon>Spizellomycetales</taxon>
        <taxon>Powellomycetaceae</taxon>
        <taxon>Powellomyces</taxon>
    </lineage>
</organism>
<evidence type="ECO:0000313" key="8">
    <source>
        <dbReference type="EMBL" id="TPX62587.1"/>
    </source>
</evidence>
<dbReference type="PANTHER" id="PTHR21567">
    <property type="entry name" value="CLASP"/>
    <property type="match status" value="1"/>
</dbReference>
<evidence type="ECO:0000313" key="9">
    <source>
        <dbReference type="Proteomes" id="UP000318582"/>
    </source>
</evidence>
<dbReference type="GO" id="GO:0005815">
    <property type="term" value="C:microtubule organizing center"/>
    <property type="evidence" value="ECO:0007669"/>
    <property type="project" value="TreeGrafter"/>
</dbReference>
<feature type="domain" description="TOG" evidence="7">
    <location>
        <begin position="52"/>
        <end position="296"/>
    </location>
</feature>
<evidence type="ECO:0000256" key="5">
    <source>
        <dbReference type="ARBA" id="ARBA00022776"/>
    </source>
</evidence>
<reference evidence="8 9" key="1">
    <citation type="journal article" date="2019" name="Sci. Rep.">
        <title>Comparative genomics of chytrid fungi reveal insights into the obligate biotrophic and pathogenic lifestyle of Synchytrium endobioticum.</title>
        <authorList>
            <person name="van de Vossenberg B.T.L.H."/>
            <person name="Warris S."/>
            <person name="Nguyen H.D.T."/>
            <person name="van Gent-Pelzer M.P.E."/>
            <person name="Joly D.L."/>
            <person name="van de Geest H.C."/>
            <person name="Bonants P.J.M."/>
            <person name="Smith D.S."/>
            <person name="Levesque C.A."/>
            <person name="van der Lee T.A.J."/>
        </authorList>
    </citation>
    <scope>NUCLEOTIDE SEQUENCE [LARGE SCALE GENOMIC DNA]</scope>
    <source>
        <strain evidence="8 9">CBS 809.83</strain>
    </source>
</reference>
<feature type="compositionally biased region" description="Basic and acidic residues" evidence="6">
    <location>
        <begin position="16"/>
        <end position="28"/>
    </location>
</feature>
<dbReference type="STRING" id="109895.A0A507EGL0"/>
<gene>
    <name evidence="8" type="ORF">PhCBS80983_g00372</name>
</gene>
<keyword evidence="5" id="KW-0498">Mitosis</keyword>
<evidence type="ECO:0000256" key="1">
    <source>
        <dbReference type="ARBA" id="ARBA00004186"/>
    </source>
</evidence>
<accession>A0A507EGL0</accession>
<comment type="caution">
    <text evidence="8">The sequence shown here is derived from an EMBL/GenBank/DDBJ whole genome shotgun (WGS) entry which is preliminary data.</text>
</comment>
<feature type="region of interest" description="Disordered" evidence="6">
    <location>
        <begin position="1"/>
        <end position="44"/>
    </location>
</feature>
<keyword evidence="9" id="KW-1185">Reference proteome</keyword>
<dbReference type="Pfam" id="PF12348">
    <property type="entry name" value="CLASP_N"/>
    <property type="match status" value="1"/>
</dbReference>
<evidence type="ECO:0000259" key="7">
    <source>
        <dbReference type="SMART" id="SM01349"/>
    </source>
</evidence>
<comment type="subcellular location">
    <subcellularLocation>
        <location evidence="1">Cytoplasm</location>
        <location evidence="1">Cytoskeleton</location>
        <location evidence="1">Spindle</location>
    </subcellularLocation>
</comment>
<keyword evidence="5" id="KW-0131">Cell cycle</keyword>
<dbReference type="AlphaFoldDB" id="A0A507EGL0"/>
<evidence type="ECO:0000256" key="4">
    <source>
        <dbReference type="ARBA" id="ARBA00022701"/>
    </source>
</evidence>
<keyword evidence="4" id="KW-0493">Microtubule</keyword>
<dbReference type="GO" id="GO:0051301">
    <property type="term" value="P:cell division"/>
    <property type="evidence" value="ECO:0007669"/>
    <property type="project" value="UniProtKB-KW"/>
</dbReference>